<dbReference type="PROSITE" id="PS50011">
    <property type="entry name" value="PROTEIN_KINASE_DOM"/>
    <property type="match status" value="1"/>
</dbReference>
<keyword evidence="1" id="KW-0547">Nucleotide-binding</keyword>
<dbReference type="PANTHER" id="PTHR27005:SF479">
    <property type="entry name" value="OS06G0706600 PROTEIN"/>
    <property type="match status" value="1"/>
</dbReference>
<dbReference type="Pfam" id="PF00069">
    <property type="entry name" value="Pkinase"/>
    <property type="match status" value="1"/>
</dbReference>
<reference evidence="4 5" key="1">
    <citation type="journal article" date="2022" name="Cell">
        <title>Repeat-based holocentromeres influence genome architecture and karyotype evolution.</title>
        <authorList>
            <person name="Hofstatter P.G."/>
            <person name="Thangavel G."/>
            <person name="Lux T."/>
            <person name="Neumann P."/>
            <person name="Vondrak T."/>
            <person name="Novak P."/>
            <person name="Zhang M."/>
            <person name="Costa L."/>
            <person name="Castellani M."/>
            <person name="Scott A."/>
            <person name="Toegelov H."/>
            <person name="Fuchs J."/>
            <person name="Mata-Sucre Y."/>
            <person name="Dias Y."/>
            <person name="Vanzela A.L.L."/>
            <person name="Huettel B."/>
            <person name="Almeida C.C.S."/>
            <person name="Simkova H."/>
            <person name="Souza G."/>
            <person name="Pedrosa-Harand A."/>
            <person name="Macas J."/>
            <person name="Mayer K.F.X."/>
            <person name="Houben A."/>
            <person name="Marques A."/>
        </authorList>
    </citation>
    <scope>NUCLEOTIDE SEQUENCE [LARGE SCALE GENOMIC DNA]</scope>
    <source>
        <strain evidence="4">RhyTen1mFocal</strain>
    </source>
</reference>
<evidence type="ECO:0000313" key="5">
    <source>
        <dbReference type="Proteomes" id="UP001210211"/>
    </source>
</evidence>
<evidence type="ECO:0000256" key="2">
    <source>
        <dbReference type="ARBA" id="ARBA00022840"/>
    </source>
</evidence>
<name>A0AAD6EQ74_9POAL</name>
<gene>
    <name evidence="4" type="ORF">LUZ61_000585</name>
</gene>
<dbReference type="PANTHER" id="PTHR27005">
    <property type="entry name" value="WALL-ASSOCIATED RECEPTOR KINASE-LIKE 21"/>
    <property type="match status" value="1"/>
</dbReference>
<dbReference type="GO" id="GO:0004674">
    <property type="term" value="F:protein serine/threonine kinase activity"/>
    <property type="evidence" value="ECO:0007669"/>
    <property type="project" value="TreeGrafter"/>
</dbReference>
<accession>A0AAD6EQ74</accession>
<evidence type="ECO:0000259" key="3">
    <source>
        <dbReference type="PROSITE" id="PS50011"/>
    </source>
</evidence>
<dbReference type="GO" id="GO:0005524">
    <property type="term" value="F:ATP binding"/>
    <property type="evidence" value="ECO:0007669"/>
    <property type="project" value="UniProtKB-KW"/>
</dbReference>
<dbReference type="SUPFAM" id="SSF56112">
    <property type="entry name" value="Protein kinase-like (PK-like)"/>
    <property type="match status" value="1"/>
</dbReference>
<keyword evidence="2" id="KW-0067">ATP-binding</keyword>
<evidence type="ECO:0000313" key="4">
    <source>
        <dbReference type="EMBL" id="KAJ3696880.1"/>
    </source>
</evidence>
<sequence length="186" mass="20856">MAKVSDFGASTLAPTDEAQMVTLVQGTCGYLDPEYLQSCKLTDKSDVYSFGVVILELLTSKPVIDFGAPEEQRGLSSRFISAMEGKKIDELLDDEIKCEDDMEVIIKVAELAKEYLNMKGAERPTMKEVAEELDRICKIKQHPWREEYHPEEFETLLSGASHVIEIEQTSSFSLEKKAEKSIAVGR</sequence>
<organism evidence="4 5">
    <name type="scientific">Rhynchospora tenuis</name>
    <dbReference type="NCBI Taxonomy" id="198213"/>
    <lineage>
        <taxon>Eukaryota</taxon>
        <taxon>Viridiplantae</taxon>
        <taxon>Streptophyta</taxon>
        <taxon>Embryophyta</taxon>
        <taxon>Tracheophyta</taxon>
        <taxon>Spermatophyta</taxon>
        <taxon>Magnoliopsida</taxon>
        <taxon>Liliopsida</taxon>
        <taxon>Poales</taxon>
        <taxon>Cyperaceae</taxon>
        <taxon>Cyperoideae</taxon>
        <taxon>Rhynchosporeae</taxon>
        <taxon>Rhynchospora</taxon>
    </lineage>
</organism>
<dbReference type="InterPro" id="IPR000719">
    <property type="entry name" value="Prot_kinase_dom"/>
</dbReference>
<dbReference type="GO" id="GO:0007166">
    <property type="term" value="P:cell surface receptor signaling pathway"/>
    <property type="evidence" value="ECO:0007669"/>
    <property type="project" value="InterPro"/>
</dbReference>
<dbReference type="AlphaFoldDB" id="A0AAD6EQ74"/>
<feature type="domain" description="Protein kinase" evidence="3">
    <location>
        <begin position="1"/>
        <end position="145"/>
    </location>
</feature>
<evidence type="ECO:0000256" key="1">
    <source>
        <dbReference type="ARBA" id="ARBA00022741"/>
    </source>
</evidence>
<keyword evidence="5" id="KW-1185">Reference proteome</keyword>
<dbReference type="Gene3D" id="1.10.510.10">
    <property type="entry name" value="Transferase(Phosphotransferase) domain 1"/>
    <property type="match status" value="1"/>
</dbReference>
<comment type="caution">
    <text evidence="4">The sequence shown here is derived from an EMBL/GenBank/DDBJ whole genome shotgun (WGS) entry which is preliminary data.</text>
</comment>
<dbReference type="EMBL" id="JAMRDG010000001">
    <property type="protein sequence ID" value="KAJ3696880.1"/>
    <property type="molecule type" value="Genomic_DNA"/>
</dbReference>
<dbReference type="GO" id="GO:0005886">
    <property type="term" value="C:plasma membrane"/>
    <property type="evidence" value="ECO:0007669"/>
    <property type="project" value="TreeGrafter"/>
</dbReference>
<protein>
    <recommendedName>
        <fullName evidence="3">Protein kinase domain-containing protein</fullName>
    </recommendedName>
</protein>
<proteinExistence type="predicted"/>
<dbReference type="InterPro" id="IPR011009">
    <property type="entry name" value="Kinase-like_dom_sf"/>
</dbReference>
<dbReference type="Proteomes" id="UP001210211">
    <property type="component" value="Unassembled WGS sequence"/>
</dbReference>
<dbReference type="InterPro" id="IPR045274">
    <property type="entry name" value="WAK-like"/>
</dbReference>